<sequence length="62" mass="7392">MKPKNYEAFYCYDSKLSVHLRNKGFTCLTIAKNRQTNNLFSVYVRDEALKNELKQYNLNLIK</sequence>
<evidence type="ECO:0000313" key="1">
    <source>
        <dbReference type="EMBL" id="MCJ1989414.1"/>
    </source>
</evidence>
<protein>
    <recommendedName>
        <fullName evidence="3">DUF5659 domain-containing protein</fullName>
    </recommendedName>
</protein>
<evidence type="ECO:0000313" key="2">
    <source>
        <dbReference type="Proteomes" id="UP001522450"/>
    </source>
</evidence>
<comment type="caution">
    <text evidence="1">The sequence shown here is derived from an EMBL/GenBank/DDBJ whole genome shotgun (WGS) entry which is preliminary data.</text>
</comment>
<name>A0ABT0ARU6_9LACT</name>
<accession>A0ABT0ARU6</accession>
<reference evidence="1 2" key="1">
    <citation type="journal article" date="2022" name="Microbiol. Res.">
        <title>Comparative genome analysis, predicted lifestyle and antimicrobial strategies of Lactococcus carnosus and Lactococcus paracarnosus isolated from meat.</title>
        <authorList>
            <person name="Werum V."/>
            <person name="Ehrmann M."/>
            <person name="Vogel R."/>
            <person name="Hilgarth M."/>
        </authorList>
    </citation>
    <scope>NUCLEOTIDE SEQUENCE [LARGE SCALE GENOMIC DNA]</scope>
    <source>
        <strain evidence="1 2">TMW22177</strain>
    </source>
</reference>
<dbReference type="EMBL" id="JAAECS010000002">
    <property type="protein sequence ID" value="MCJ1989414.1"/>
    <property type="molecule type" value="Genomic_DNA"/>
</dbReference>
<gene>
    <name evidence="1" type="ORF">GYN21_04195</name>
</gene>
<evidence type="ECO:0008006" key="3">
    <source>
        <dbReference type="Google" id="ProtNLM"/>
    </source>
</evidence>
<dbReference type="Proteomes" id="UP001522450">
    <property type="component" value="Unassembled WGS sequence"/>
</dbReference>
<organism evidence="1 2">
    <name type="scientific">Pseudolactococcus carnosus</name>
    <dbReference type="NCBI Taxonomy" id="2749961"/>
    <lineage>
        <taxon>Bacteria</taxon>
        <taxon>Bacillati</taxon>
        <taxon>Bacillota</taxon>
        <taxon>Bacilli</taxon>
        <taxon>Lactobacillales</taxon>
        <taxon>Streptococcaceae</taxon>
        <taxon>Pseudolactococcus</taxon>
    </lineage>
</organism>
<proteinExistence type="predicted"/>
<keyword evidence="2" id="KW-1185">Reference proteome</keyword>
<dbReference type="RefSeq" id="WP_244034453.1">
    <property type="nucleotide sequence ID" value="NZ_JAAECS010000002.1"/>
</dbReference>